<keyword evidence="6 7" id="KW-0472">Membrane</keyword>
<evidence type="ECO:0000256" key="6">
    <source>
        <dbReference type="ARBA" id="ARBA00023136"/>
    </source>
</evidence>
<keyword evidence="3" id="KW-0813">Transport</keyword>
<dbReference type="Proteomes" id="UP000052015">
    <property type="component" value="Unassembled WGS sequence"/>
</dbReference>
<dbReference type="AlphaFoldDB" id="A0A0R3JSR2"/>
<evidence type="ECO:0000256" key="4">
    <source>
        <dbReference type="ARBA" id="ARBA00022692"/>
    </source>
</evidence>
<name>A0A0R3JSR2_CALMK</name>
<feature type="transmembrane region" description="Helical" evidence="7">
    <location>
        <begin position="120"/>
        <end position="141"/>
    </location>
</feature>
<evidence type="ECO:0000256" key="3">
    <source>
        <dbReference type="ARBA" id="ARBA00022448"/>
    </source>
</evidence>
<dbReference type="NCBIfam" id="TIGR00801">
    <property type="entry name" value="ncs2"/>
    <property type="match status" value="1"/>
</dbReference>
<feature type="transmembrane region" description="Helical" evidence="7">
    <location>
        <begin position="153"/>
        <end position="173"/>
    </location>
</feature>
<dbReference type="RefSeq" id="WP_057978754.1">
    <property type="nucleotide sequence ID" value="NZ_LKHP01000008.1"/>
</dbReference>
<feature type="transmembrane region" description="Helical" evidence="7">
    <location>
        <begin position="221"/>
        <end position="245"/>
    </location>
</feature>
<keyword evidence="5 7" id="KW-1133">Transmembrane helix</keyword>
<evidence type="ECO:0000256" key="5">
    <source>
        <dbReference type="ARBA" id="ARBA00022989"/>
    </source>
</evidence>
<feature type="transmembrane region" description="Helical" evidence="7">
    <location>
        <begin position="388"/>
        <end position="406"/>
    </location>
</feature>
<keyword evidence="9" id="KW-1185">Reference proteome</keyword>
<evidence type="ECO:0000256" key="2">
    <source>
        <dbReference type="ARBA" id="ARBA00008821"/>
    </source>
</evidence>
<feature type="transmembrane region" description="Helical" evidence="7">
    <location>
        <begin position="329"/>
        <end position="351"/>
    </location>
</feature>
<feature type="transmembrane region" description="Helical" evidence="7">
    <location>
        <begin position="89"/>
        <end position="108"/>
    </location>
</feature>
<dbReference type="OrthoDB" id="9779092at2"/>
<feature type="transmembrane region" description="Helical" evidence="7">
    <location>
        <begin position="180"/>
        <end position="201"/>
    </location>
</feature>
<dbReference type="PROSITE" id="PS01116">
    <property type="entry name" value="XANTH_URACIL_PERMASE"/>
    <property type="match status" value="1"/>
</dbReference>
<sequence>MKNFIDVNEKPSLGKAIPLSLQHLFAMFGASVLVPILFQIDPSLVLIFNGIGTLLYIFITKGKIPSYLGSSFAYLAPTFYIMQKFGYEYALGGFIASGLIFILVAVIVKYTGVEWLNKLFPAASMGAIVAIIGLELAPVAADMAGFTAKALDIKVITVSLITFITVVLGSVVFKGFLKVIPVLIGIIVGYVSAFVLGLVNFDSVLSANVFVLPHIYAPKFNPIAILTIVPATFVVLAEHIGHLVVTSNLVGRDLSKDPGLHRSLLGDGLSTTISGLFGSVPTTTYGENIGVMAITKVYSVWVIGGAAIISIILSFFGKLSALIQGIPTPVIGGVSLLLFGVIATSGFRMLVEEKVDYSKPKNLILTSVVMTIGLSGAHLNIGQVQLKGMALATIVAIVINLFFILFEKLGVMNE</sequence>
<keyword evidence="4 7" id="KW-0812">Transmembrane</keyword>
<comment type="caution">
    <text evidence="8">The sequence shown here is derived from an EMBL/GenBank/DDBJ whole genome shotgun (WGS) entry which is preliminary data.</text>
</comment>
<evidence type="ECO:0000256" key="1">
    <source>
        <dbReference type="ARBA" id="ARBA00004141"/>
    </source>
</evidence>
<reference evidence="8 9" key="1">
    <citation type="submission" date="2015-09" db="EMBL/GenBank/DDBJ databases">
        <title>Draft genome sequence of a Caloramator mitchellensis, a moderate thermophile from the Great Artesian Basin of Australia.</title>
        <authorList>
            <person name="Patel B.K."/>
        </authorList>
    </citation>
    <scope>NUCLEOTIDE SEQUENCE [LARGE SCALE GENOMIC DNA]</scope>
    <source>
        <strain evidence="8 9">VF08</strain>
    </source>
</reference>
<gene>
    <name evidence="8" type="primary">uraA</name>
    <name evidence="8" type="ORF">ABG79_01528</name>
</gene>
<protein>
    <submittedName>
        <fullName evidence="8">Uracil permease</fullName>
    </submittedName>
</protein>
<feature type="transmembrane region" description="Helical" evidence="7">
    <location>
        <begin position="44"/>
        <end position="59"/>
    </location>
</feature>
<dbReference type="PANTHER" id="PTHR42810:SF2">
    <property type="entry name" value="PURINE PERMEASE C1399.01C-RELATED"/>
    <property type="match status" value="1"/>
</dbReference>
<comment type="subcellular location">
    <subcellularLocation>
        <location evidence="1">Membrane</location>
        <topology evidence="1">Multi-pass membrane protein</topology>
    </subcellularLocation>
</comment>
<organism evidence="8 9">
    <name type="scientific">Caloramator mitchellensis</name>
    <dbReference type="NCBI Taxonomy" id="908809"/>
    <lineage>
        <taxon>Bacteria</taxon>
        <taxon>Bacillati</taxon>
        <taxon>Bacillota</taxon>
        <taxon>Clostridia</taxon>
        <taxon>Eubacteriales</taxon>
        <taxon>Clostridiaceae</taxon>
        <taxon>Caloramator</taxon>
    </lineage>
</organism>
<evidence type="ECO:0000313" key="9">
    <source>
        <dbReference type="Proteomes" id="UP000052015"/>
    </source>
</evidence>
<dbReference type="InterPro" id="IPR006042">
    <property type="entry name" value="Xan_ur_permease"/>
</dbReference>
<dbReference type="GO" id="GO:0005886">
    <property type="term" value="C:plasma membrane"/>
    <property type="evidence" value="ECO:0007669"/>
    <property type="project" value="TreeGrafter"/>
</dbReference>
<dbReference type="GO" id="GO:0042907">
    <property type="term" value="F:xanthine transmembrane transporter activity"/>
    <property type="evidence" value="ECO:0007669"/>
    <property type="project" value="TreeGrafter"/>
</dbReference>
<proteinExistence type="inferred from homology"/>
<dbReference type="PATRIC" id="fig|908809.3.peg.1532"/>
<feature type="transmembrane region" description="Helical" evidence="7">
    <location>
        <begin position="363"/>
        <end position="382"/>
    </location>
</feature>
<comment type="similarity">
    <text evidence="2">Belongs to the nucleobase:cation symporter-2 (NCS2) (TC 2.A.40) family.</text>
</comment>
<evidence type="ECO:0000313" key="8">
    <source>
        <dbReference type="EMBL" id="KRQ86545.1"/>
    </source>
</evidence>
<feature type="transmembrane region" description="Helical" evidence="7">
    <location>
        <begin position="21"/>
        <end position="38"/>
    </location>
</feature>
<feature type="transmembrane region" description="Helical" evidence="7">
    <location>
        <begin position="297"/>
        <end position="317"/>
    </location>
</feature>
<accession>A0A0R3JSR2</accession>
<dbReference type="Pfam" id="PF00860">
    <property type="entry name" value="Xan_ur_permease"/>
    <property type="match status" value="1"/>
</dbReference>
<evidence type="ECO:0000256" key="7">
    <source>
        <dbReference type="SAM" id="Phobius"/>
    </source>
</evidence>
<dbReference type="STRING" id="908809.ABG79_01528"/>
<dbReference type="NCBIfam" id="NF007995">
    <property type="entry name" value="PRK10720.1"/>
    <property type="match status" value="1"/>
</dbReference>
<dbReference type="EMBL" id="LKHP01000008">
    <property type="protein sequence ID" value="KRQ86545.1"/>
    <property type="molecule type" value="Genomic_DNA"/>
</dbReference>
<dbReference type="InterPro" id="IPR006043">
    <property type="entry name" value="NCS2"/>
</dbReference>
<dbReference type="PANTHER" id="PTHR42810">
    <property type="entry name" value="PURINE PERMEASE C1399.01C-RELATED"/>
    <property type="match status" value="1"/>
</dbReference>